<dbReference type="EMBL" id="MFIY01000042">
    <property type="protein sequence ID" value="OGF99765.1"/>
    <property type="molecule type" value="Genomic_DNA"/>
</dbReference>
<dbReference type="Proteomes" id="UP000178230">
    <property type="component" value="Unassembled WGS sequence"/>
</dbReference>
<gene>
    <name evidence="1" type="ORF">A2Y99_01805</name>
</gene>
<name>A0A1F5YHW4_9BACT</name>
<dbReference type="AlphaFoldDB" id="A0A1F5YHW4"/>
<accession>A0A1F5YHW4</accession>
<proteinExistence type="predicted"/>
<reference evidence="1 2" key="1">
    <citation type="journal article" date="2016" name="Nat. Commun.">
        <title>Thousands of microbial genomes shed light on interconnected biogeochemical processes in an aquifer system.</title>
        <authorList>
            <person name="Anantharaman K."/>
            <person name="Brown C.T."/>
            <person name="Hug L.A."/>
            <person name="Sharon I."/>
            <person name="Castelle C.J."/>
            <person name="Probst A.J."/>
            <person name="Thomas B.C."/>
            <person name="Singh A."/>
            <person name="Wilkins M.J."/>
            <person name="Karaoz U."/>
            <person name="Brodie E.L."/>
            <person name="Williams K.H."/>
            <person name="Hubbard S.S."/>
            <person name="Banfield J.F."/>
        </authorList>
    </citation>
    <scope>NUCLEOTIDE SEQUENCE [LARGE SCALE GENOMIC DNA]</scope>
</reference>
<evidence type="ECO:0000313" key="2">
    <source>
        <dbReference type="Proteomes" id="UP000178230"/>
    </source>
</evidence>
<comment type="caution">
    <text evidence="1">The sequence shown here is derived from an EMBL/GenBank/DDBJ whole genome shotgun (WGS) entry which is preliminary data.</text>
</comment>
<evidence type="ECO:0000313" key="1">
    <source>
        <dbReference type="EMBL" id="OGF99765.1"/>
    </source>
</evidence>
<protein>
    <submittedName>
        <fullName evidence="1">Uncharacterized protein</fullName>
    </submittedName>
</protein>
<sequence>MVKAKDIEPHSPPGMPVFYGTGEVMRVEKNHKDTTRSKSTVVVLYVEGDDDPNELETVYMTPGDYRKLLRSQRNGNISKQR</sequence>
<organism evidence="1 2">
    <name type="scientific">Candidatus Gottesmanbacteria bacterium RBG_13_37_7</name>
    <dbReference type="NCBI Taxonomy" id="1798369"/>
    <lineage>
        <taxon>Bacteria</taxon>
        <taxon>Candidatus Gottesmaniibacteriota</taxon>
    </lineage>
</organism>